<sequence length="234" mass="24990">MTQPPQTDTGTWPARTPRPELFGAAPEEKHEHAKRISVLASLEDQTGTPATRTNRPPRAAILTYLIALPVSLLFGWWLLAAEETSVQPARPVPVQHASALPLPRQTEQANQHEIADSKPALIERMPSADHSSTETGPVPITAGSADDAPFPDAMAATPTLQGEAPANSGKTLLSALAEPQTKPRHNNRRPSARAASKPATPQVVDTDVILLEALLTHGTHAQTNSTQNDAKVRP</sequence>
<dbReference type="Proteomes" id="UP000623509">
    <property type="component" value="Unassembled WGS sequence"/>
</dbReference>
<gene>
    <name evidence="3" type="ORF">BGI27_14915</name>
    <name evidence="4" type="ORF">CGU29_14680</name>
</gene>
<dbReference type="Proteomes" id="UP000216107">
    <property type="component" value="Unassembled WGS sequence"/>
</dbReference>
<feature type="compositionally biased region" description="Low complexity" evidence="1">
    <location>
        <begin position="192"/>
        <end position="201"/>
    </location>
</feature>
<evidence type="ECO:0000313" key="4">
    <source>
        <dbReference type="EMBL" id="PAS91761.1"/>
    </source>
</evidence>
<proteinExistence type="predicted"/>
<keyword evidence="2" id="KW-0812">Transmembrane</keyword>
<evidence type="ECO:0000313" key="3">
    <source>
        <dbReference type="EMBL" id="KAF7598133.1"/>
    </source>
</evidence>
<keyword evidence="2" id="KW-0472">Membrane</keyword>
<dbReference type="EMBL" id="NMRN01000061">
    <property type="protein sequence ID" value="PAS91761.1"/>
    <property type="molecule type" value="Genomic_DNA"/>
</dbReference>
<feature type="region of interest" description="Disordered" evidence="1">
    <location>
        <begin position="126"/>
        <end position="202"/>
    </location>
</feature>
<evidence type="ECO:0000256" key="1">
    <source>
        <dbReference type="SAM" id="MobiDB-lite"/>
    </source>
</evidence>
<organism evidence="4 5">
    <name type="scientific">Candidatus Dactylopiibacterium carminicum</name>
    <dbReference type="NCBI Taxonomy" id="857335"/>
    <lineage>
        <taxon>Bacteria</taxon>
        <taxon>Pseudomonadati</taxon>
        <taxon>Pseudomonadota</taxon>
        <taxon>Betaproteobacteria</taxon>
        <taxon>Rhodocyclales</taxon>
        <taxon>Rhodocyclaceae</taxon>
        <taxon>Candidatus Dactylopiibacterium</taxon>
    </lineage>
</organism>
<evidence type="ECO:0000256" key="2">
    <source>
        <dbReference type="SAM" id="Phobius"/>
    </source>
</evidence>
<comment type="caution">
    <text evidence="4">The sequence shown here is derived from an EMBL/GenBank/DDBJ whole genome shotgun (WGS) entry which is preliminary data.</text>
</comment>
<feature type="compositionally biased region" description="Polar residues" evidence="1">
    <location>
        <begin position="1"/>
        <end position="10"/>
    </location>
</feature>
<evidence type="ECO:0000313" key="5">
    <source>
        <dbReference type="Proteomes" id="UP000216107"/>
    </source>
</evidence>
<name>A0A272ENT1_9RHOO</name>
<accession>A0A272ENT1</accession>
<reference evidence="4 5" key="2">
    <citation type="submission" date="2017-07" db="EMBL/GenBank/DDBJ databases">
        <title>Candidatus Dactylopiibacterium carminicum, a nitrogen-fixing symbiont of the cochineal insect Dactylopius coccus and Dactylopius opuntiae (Hemiptera: Coccoidea: Dactylopiidae).</title>
        <authorList>
            <person name="Vera A."/>
        </authorList>
    </citation>
    <scope>NUCLEOTIDE SEQUENCE [LARGE SCALE GENOMIC DNA]</scope>
    <source>
        <strain evidence="4 5">NFDCM</strain>
    </source>
</reference>
<evidence type="ECO:0000313" key="6">
    <source>
        <dbReference type="Proteomes" id="UP000623509"/>
    </source>
</evidence>
<keyword evidence="2" id="KW-1133">Transmembrane helix</keyword>
<reference evidence="3 6" key="1">
    <citation type="submission" date="2016-08" db="EMBL/GenBank/DDBJ databases">
        <title>Candidatus Dactylopiibacterium carminicum genome sequence.</title>
        <authorList>
            <person name="Ramirez-Puebla S.T."/>
            <person name="Ormeno-Orrillo E."/>
            <person name="Vera-Ponce De Leon A."/>
            <person name="Luis L."/>
            <person name="Sanchez-Flores A."/>
            <person name="Monica R."/>
            <person name="Martinez-Romero E."/>
        </authorList>
    </citation>
    <scope>NUCLEOTIDE SEQUENCE [LARGE SCALE GENOMIC DNA]</scope>
    <source>
        <strain evidence="3">END1</strain>
    </source>
</reference>
<feature type="compositionally biased region" description="Basic residues" evidence="1">
    <location>
        <begin position="182"/>
        <end position="191"/>
    </location>
</feature>
<dbReference type="EMBL" id="MDUX01000062">
    <property type="protein sequence ID" value="KAF7598133.1"/>
    <property type="molecule type" value="Genomic_DNA"/>
</dbReference>
<protein>
    <submittedName>
        <fullName evidence="4">Uncharacterized protein</fullName>
    </submittedName>
</protein>
<feature type="region of interest" description="Disordered" evidence="1">
    <location>
        <begin position="1"/>
        <end position="55"/>
    </location>
</feature>
<keyword evidence="6" id="KW-1185">Reference proteome</keyword>
<feature type="compositionally biased region" description="Polar residues" evidence="1">
    <location>
        <begin position="43"/>
        <end position="54"/>
    </location>
</feature>
<dbReference type="RefSeq" id="WP_095525638.1">
    <property type="nucleotide sequence ID" value="NZ_MDUX01000062.1"/>
</dbReference>
<dbReference type="AlphaFoldDB" id="A0A272ENT1"/>
<feature type="transmembrane region" description="Helical" evidence="2">
    <location>
        <begin position="61"/>
        <end position="79"/>
    </location>
</feature>
<feature type="compositionally biased region" description="Low complexity" evidence="1">
    <location>
        <begin position="145"/>
        <end position="158"/>
    </location>
</feature>